<dbReference type="InterPro" id="IPR036691">
    <property type="entry name" value="Endo/exonu/phosph_ase_sf"/>
</dbReference>
<dbReference type="EMBL" id="JARK01000206">
    <property type="protein sequence ID" value="EYC40570.1"/>
    <property type="molecule type" value="Genomic_DNA"/>
</dbReference>
<protein>
    <recommendedName>
        <fullName evidence="3">Endonuclease/exonuclease/phosphatase domain-containing protein</fullName>
    </recommendedName>
</protein>
<reference evidence="2" key="1">
    <citation type="journal article" date="2015" name="Nat. Genet.">
        <title>The genome and transcriptome of the zoonotic hookworm Ancylostoma ceylanicum identify infection-specific gene families.</title>
        <authorList>
            <person name="Schwarz E.M."/>
            <person name="Hu Y."/>
            <person name="Antoshechkin I."/>
            <person name="Miller M.M."/>
            <person name="Sternberg P.W."/>
            <person name="Aroian R.V."/>
        </authorList>
    </citation>
    <scope>NUCLEOTIDE SEQUENCE</scope>
    <source>
        <strain evidence="2">HY135</strain>
    </source>
</reference>
<evidence type="ECO:0000313" key="1">
    <source>
        <dbReference type="EMBL" id="EYC40570.1"/>
    </source>
</evidence>
<dbReference type="SUPFAM" id="SSF56219">
    <property type="entry name" value="DNase I-like"/>
    <property type="match status" value="1"/>
</dbReference>
<organism evidence="1 2">
    <name type="scientific">Ancylostoma ceylanicum</name>
    <dbReference type="NCBI Taxonomy" id="53326"/>
    <lineage>
        <taxon>Eukaryota</taxon>
        <taxon>Metazoa</taxon>
        <taxon>Ecdysozoa</taxon>
        <taxon>Nematoda</taxon>
        <taxon>Chromadorea</taxon>
        <taxon>Rhabditida</taxon>
        <taxon>Rhabditina</taxon>
        <taxon>Rhabditomorpha</taxon>
        <taxon>Strongyloidea</taxon>
        <taxon>Ancylostomatidae</taxon>
        <taxon>Ancylostomatinae</taxon>
        <taxon>Ancylostoma</taxon>
    </lineage>
</organism>
<gene>
    <name evidence="1" type="primary">Acey_s0606.g581</name>
    <name evidence="1" type="ORF">Y032_0606g581</name>
</gene>
<sequence length="166" mass="18448">MLRERRYRGASRRVAKHHNVAKTRIAILNVGTLSDRPCKLAAALEHRRTDLCAAQETKWSANKSKDIGNGLKVVYNGGPKVRDSVGIVVSERLRNSIAEVQRLDDHLMKVLITTAEQIHFSAYSPQTGRCGRVKNDFWMLLEGKTAEVYLEDAIVVAGDLNGHVGT</sequence>
<name>A0A016WLS3_9BILA</name>
<dbReference type="STRING" id="53326.A0A016WLS3"/>
<dbReference type="Proteomes" id="UP000024635">
    <property type="component" value="Unassembled WGS sequence"/>
</dbReference>
<comment type="caution">
    <text evidence="1">The sequence shown here is derived from an EMBL/GenBank/DDBJ whole genome shotgun (WGS) entry which is preliminary data.</text>
</comment>
<proteinExistence type="predicted"/>
<evidence type="ECO:0008006" key="3">
    <source>
        <dbReference type="Google" id="ProtNLM"/>
    </source>
</evidence>
<dbReference type="AlphaFoldDB" id="A0A016WLS3"/>
<evidence type="ECO:0000313" key="2">
    <source>
        <dbReference type="Proteomes" id="UP000024635"/>
    </source>
</evidence>
<dbReference type="Gene3D" id="3.60.10.10">
    <property type="entry name" value="Endonuclease/exonuclease/phosphatase"/>
    <property type="match status" value="1"/>
</dbReference>
<accession>A0A016WLS3</accession>
<keyword evidence="2" id="KW-1185">Reference proteome</keyword>
<dbReference type="OrthoDB" id="418748at2759"/>